<keyword evidence="2" id="KW-1185">Reference proteome</keyword>
<evidence type="ECO:0000313" key="1">
    <source>
        <dbReference type="EMBL" id="MBN7774485.1"/>
    </source>
</evidence>
<evidence type="ECO:0000313" key="2">
    <source>
        <dbReference type="Proteomes" id="UP000664545"/>
    </source>
</evidence>
<proteinExistence type="predicted"/>
<name>A0A939DB69_CLOAM</name>
<comment type="caution">
    <text evidence="1">The sequence shown here is derived from an EMBL/GenBank/DDBJ whole genome shotgun (WGS) entry which is preliminary data.</text>
</comment>
<dbReference type="EMBL" id="JAFJZZ010000010">
    <property type="protein sequence ID" value="MBN7774485.1"/>
    <property type="molecule type" value="Genomic_DNA"/>
</dbReference>
<protein>
    <submittedName>
        <fullName evidence="1">Uncharacterized protein</fullName>
    </submittedName>
</protein>
<organism evidence="1 2">
    <name type="scientific">Clostridium aminobutyricum</name>
    <dbReference type="NCBI Taxonomy" id="33953"/>
    <lineage>
        <taxon>Bacteria</taxon>
        <taxon>Bacillati</taxon>
        <taxon>Bacillota</taxon>
        <taxon>Clostridia</taxon>
        <taxon>Eubacteriales</taxon>
        <taxon>Clostridiaceae</taxon>
        <taxon>Clostridium</taxon>
    </lineage>
</organism>
<sequence length="427" mass="49572">MTGIWILIVGLILLLIVFFCATKSDKKKPSADISPELQAAFKSFAEDVVKPLGIGIEESRIENLKLLSEVPFEDGVFRYYSFEYGIIPTNAVENEQGIVLNSQEILEQAGLAGNPVLLYFEVNNKISEISVLPDSRIAEAGFVGYIENRYAHIKDWEIKEEYSFLIEDDKFSLWENLAATSLLSEASKIRERTTPPLSYSAQYIDTWETEDIEIQSMVFFEGKKELIYSMKTTSSRTSTFRGICVGCSVDELKEKYPKFLSYSELFMEKGPCYGFIPRDQTARYIAFFVDEKKVCEIWIADAFDERSFEEQNGYVDEDIEWVNYDYSDKLTERYAREIYLGKHRDVFDPWQVFHNYIIHEIGTADITDKGLWRGSDDEKLFFIVYRETAIDKKTAVEVKMKKITLEKTTNNAQIWVVTKHRRQEDYK</sequence>
<gene>
    <name evidence="1" type="ORF">JYB65_14050</name>
</gene>
<dbReference type="AlphaFoldDB" id="A0A939DB69"/>
<dbReference type="RefSeq" id="WP_206583328.1">
    <property type="nucleotide sequence ID" value="NZ_JAFJZZ010000010.1"/>
</dbReference>
<accession>A0A939DB69</accession>
<reference evidence="1" key="1">
    <citation type="submission" date="2021-02" db="EMBL/GenBank/DDBJ databases">
        <title>Abyssanaerobacter marinus gen.nov., sp., nov, anaerobic bacterium isolated from the Onnuri vent field of Indian Ocean and suggestion of Mogibacteriaceae fam. nov., and proposal of reclassification of ambiguous this family's genus member.</title>
        <authorList>
            <person name="Kim Y.J."/>
            <person name="Yang J.-A."/>
        </authorList>
    </citation>
    <scope>NUCLEOTIDE SEQUENCE</scope>
    <source>
        <strain evidence="1">DSM 2634</strain>
    </source>
</reference>
<dbReference type="Proteomes" id="UP000664545">
    <property type="component" value="Unassembled WGS sequence"/>
</dbReference>